<evidence type="ECO:0000259" key="3">
    <source>
        <dbReference type="PROSITE" id="PS51186"/>
    </source>
</evidence>
<feature type="domain" description="N-acetyltransferase" evidence="3">
    <location>
        <begin position="3"/>
        <end position="161"/>
    </location>
</feature>
<dbReference type="InterPro" id="IPR016181">
    <property type="entry name" value="Acyl_CoA_acyltransferase"/>
</dbReference>
<gene>
    <name evidence="4" type="ORF">G5C51_00030</name>
</gene>
<evidence type="ECO:0000256" key="1">
    <source>
        <dbReference type="ARBA" id="ARBA00022679"/>
    </source>
</evidence>
<protein>
    <submittedName>
        <fullName evidence="4">GNAT family N-acetyltransferase</fullName>
    </submittedName>
</protein>
<evidence type="ECO:0000256" key="2">
    <source>
        <dbReference type="ARBA" id="ARBA00023315"/>
    </source>
</evidence>
<keyword evidence="1 4" id="KW-0808">Transferase</keyword>
<evidence type="ECO:0000313" key="5">
    <source>
        <dbReference type="Proteomes" id="UP000481583"/>
    </source>
</evidence>
<dbReference type="EMBL" id="JAAKZV010000001">
    <property type="protein sequence ID" value="NGN62300.1"/>
    <property type="molecule type" value="Genomic_DNA"/>
</dbReference>
<dbReference type="Proteomes" id="UP000481583">
    <property type="component" value="Unassembled WGS sequence"/>
</dbReference>
<proteinExistence type="predicted"/>
<dbReference type="PROSITE" id="PS51186">
    <property type="entry name" value="GNAT"/>
    <property type="match status" value="1"/>
</dbReference>
<dbReference type="CDD" id="cd04301">
    <property type="entry name" value="NAT_SF"/>
    <property type="match status" value="1"/>
</dbReference>
<dbReference type="AlphaFoldDB" id="A0A6G4TRW9"/>
<organism evidence="4 5">
    <name type="scientific">Streptomyces coryli</name>
    <dbReference type="NCBI Taxonomy" id="1128680"/>
    <lineage>
        <taxon>Bacteria</taxon>
        <taxon>Bacillati</taxon>
        <taxon>Actinomycetota</taxon>
        <taxon>Actinomycetes</taxon>
        <taxon>Kitasatosporales</taxon>
        <taxon>Streptomycetaceae</taxon>
        <taxon>Streptomyces</taxon>
    </lineage>
</organism>
<dbReference type="GO" id="GO:0016747">
    <property type="term" value="F:acyltransferase activity, transferring groups other than amino-acyl groups"/>
    <property type="evidence" value="ECO:0007669"/>
    <property type="project" value="InterPro"/>
</dbReference>
<comment type="caution">
    <text evidence="4">The sequence shown here is derived from an EMBL/GenBank/DDBJ whole genome shotgun (WGS) entry which is preliminary data.</text>
</comment>
<dbReference type="SUPFAM" id="SSF55729">
    <property type="entry name" value="Acyl-CoA N-acyltransferases (Nat)"/>
    <property type="match status" value="1"/>
</dbReference>
<dbReference type="RefSeq" id="WP_165229331.1">
    <property type="nucleotide sequence ID" value="NZ_JAAKZV010000001.1"/>
</dbReference>
<reference evidence="4 5" key="1">
    <citation type="submission" date="2020-02" db="EMBL/GenBank/DDBJ databases">
        <title>Whole-genome analyses of novel actinobacteria.</title>
        <authorList>
            <person name="Sahin N."/>
        </authorList>
    </citation>
    <scope>NUCLEOTIDE SEQUENCE [LARGE SCALE GENOMIC DNA]</scope>
    <source>
        <strain evidence="4 5">A7024</strain>
    </source>
</reference>
<dbReference type="Pfam" id="PF00583">
    <property type="entry name" value="Acetyltransf_1"/>
    <property type="match status" value="1"/>
</dbReference>
<dbReference type="InterPro" id="IPR050832">
    <property type="entry name" value="Bact_Acetyltransf"/>
</dbReference>
<dbReference type="Gene3D" id="3.40.630.30">
    <property type="match status" value="1"/>
</dbReference>
<keyword evidence="5" id="KW-1185">Reference proteome</keyword>
<evidence type="ECO:0000313" key="4">
    <source>
        <dbReference type="EMBL" id="NGN62300.1"/>
    </source>
</evidence>
<accession>A0A6G4TRW9</accession>
<name>A0A6G4TRW9_9ACTN</name>
<sequence>MAATVRPLVADDAAQLLDLQLALDAESAFMLLEPGERDDRPPEIPPPGASYLLGAFEGERLIGYVDVSVLPYARARRTGHVVMGVRAGSAGRGVGRALLTAAAETGRGCGLRRLELTVMEHNRNAIALYLRCGFQFEGRRRSALDVDGAAVSEYYMGLLLD</sequence>
<dbReference type="PANTHER" id="PTHR43877">
    <property type="entry name" value="AMINOALKYLPHOSPHONATE N-ACETYLTRANSFERASE-RELATED-RELATED"/>
    <property type="match status" value="1"/>
</dbReference>
<dbReference type="InterPro" id="IPR000182">
    <property type="entry name" value="GNAT_dom"/>
</dbReference>
<keyword evidence="2" id="KW-0012">Acyltransferase</keyword>